<dbReference type="Proteomes" id="UP001595692">
    <property type="component" value="Unassembled WGS sequence"/>
</dbReference>
<feature type="transmembrane region" description="Helical" evidence="9">
    <location>
        <begin position="129"/>
        <end position="146"/>
    </location>
</feature>
<evidence type="ECO:0000256" key="4">
    <source>
        <dbReference type="ARBA" id="ARBA00022475"/>
    </source>
</evidence>
<sequence length="452" mass="48944">MSNQKIGVWSLTALVFSSMVGAGVFSLPQNMAQVAAPLAVLIGWAITGVGIILLALCFLHLSRQRPDLEGGIYTYARAGFGELVGFCSAWGYWLCATIGIVSYLVIVFATLSLFTDGPEARIFGDGNTWQAVSCGSLFVWAVHWLVARGIREAALVNLLATVAKLVPLLLFIGLALLAFRLDLAQLDFHGLTLEVPVWEQVKQTMIITLWVFTGIEGAVVLSARAQKRRDIGRATLFGVLLALVIYVLVTLLSFGLQSRETLAGLHNPSMALLMGQLLGEPGKVIIAIGLVISVCASYLSWTLFAVEVPWSAANHGAFPAIFRRQNQRGVAINSLWLTSLTVQASLLAVLWSGEGYNTLLAISSQMILVPYLLVGAFLLKWSWQQTASASGSVSVVQYLIAAGATLYGAWLLYASGLDNLLLSLWLYIPGLLLFWLAKRRSQSKVLNTVTAR</sequence>
<feature type="transmembrane region" description="Helical" evidence="9">
    <location>
        <begin position="158"/>
        <end position="181"/>
    </location>
</feature>
<feature type="transmembrane region" description="Helical" evidence="9">
    <location>
        <begin position="235"/>
        <end position="256"/>
    </location>
</feature>
<dbReference type="RefSeq" id="WP_377151969.1">
    <property type="nucleotide sequence ID" value="NZ_JBHSAF010000007.1"/>
</dbReference>
<feature type="transmembrane region" description="Helical" evidence="9">
    <location>
        <begin position="83"/>
        <end position="109"/>
    </location>
</feature>
<feature type="transmembrane region" description="Helical" evidence="9">
    <location>
        <begin position="38"/>
        <end position="62"/>
    </location>
</feature>
<comment type="caution">
    <text evidence="10">The sequence shown here is derived from an EMBL/GenBank/DDBJ whole genome shotgun (WGS) entry which is preliminary data.</text>
</comment>
<dbReference type="InterPro" id="IPR050367">
    <property type="entry name" value="APC_superfamily"/>
</dbReference>
<evidence type="ECO:0000256" key="8">
    <source>
        <dbReference type="ARBA" id="ARBA00023136"/>
    </source>
</evidence>
<keyword evidence="7 9" id="KW-1133">Transmembrane helix</keyword>
<keyword evidence="4" id="KW-1003">Cell membrane</keyword>
<organism evidence="10 11">
    <name type="scientific">Pseudaeromonas sharmana</name>
    <dbReference type="NCBI Taxonomy" id="328412"/>
    <lineage>
        <taxon>Bacteria</taxon>
        <taxon>Pseudomonadati</taxon>
        <taxon>Pseudomonadota</taxon>
        <taxon>Gammaproteobacteria</taxon>
        <taxon>Aeromonadales</taxon>
        <taxon>Aeromonadaceae</taxon>
        <taxon>Pseudaeromonas</taxon>
    </lineage>
</organism>
<reference evidence="11" key="1">
    <citation type="journal article" date="2019" name="Int. J. Syst. Evol. Microbiol.">
        <title>The Global Catalogue of Microorganisms (GCM) 10K type strain sequencing project: providing services to taxonomists for standard genome sequencing and annotation.</title>
        <authorList>
            <consortium name="The Broad Institute Genomics Platform"/>
            <consortium name="The Broad Institute Genome Sequencing Center for Infectious Disease"/>
            <person name="Wu L."/>
            <person name="Ma J."/>
        </authorList>
    </citation>
    <scope>NUCLEOTIDE SEQUENCE [LARGE SCALE GENOMIC DNA]</scope>
    <source>
        <strain evidence="11">CCUG 54939</strain>
    </source>
</reference>
<comment type="similarity">
    <text evidence="2">Belongs to the amino acid-polyamine-organocation (APC) superfamily. Basic amino acid/polyamine antiporter (APA) (TC 2.A.3.2) family.</text>
</comment>
<gene>
    <name evidence="10" type="ORF">ACFOSS_08925</name>
</gene>
<feature type="transmembrane region" description="Helical" evidence="9">
    <location>
        <begin position="419"/>
        <end position="437"/>
    </location>
</feature>
<dbReference type="InterPro" id="IPR002293">
    <property type="entry name" value="AA/rel_permease1"/>
</dbReference>
<proteinExistence type="inferred from homology"/>
<keyword evidence="5 9" id="KW-0812">Transmembrane</keyword>
<evidence type="ECO:0000256" key="5">
    <source>
        <dbReference type="ARBA" id="ARBA00022692"/>
    </source>
</evidence>
<evidence type="ECO:0000313" key="10">
    <source>
        <dbReference type="EMBL" id="MFC3913588.1"/>
    </source>
</evidence>
<evidence type="ECO:0000313" key="11">
    <source>
        <dbReference type="Proteomes" id="UP001595692"/>
    </source>
</evidence>
<comment type="subcellular location">
    <subcellularLocation>
        <location evidence="1">Cell membrane</location>
        <topology evidence="1">Multi-pass membrane protein</topology>
    </subcellularLocation>
</comment>
<feature type="transmembrane region" description="Helical" evidence="9">
    <location>
        <begin position="391"/>
        <end position="413"/>
    </location>
</feature>
<keyword evidence="6" id="KW-0029">Amino-acid transport</keyword>
<dbReference type="PANTHER" id="PTHR42770:SF4">
    <property type="entry name" value="ARGININE_ORNITHINE ANTIPORTER-RELATED"/>
    <property type="match status" value="1"/>
</dbReference>
<dbReference type="PANTHER" id="PTHR42770">
    <property type="entry name" value="AMINO ACID TRANSPORTER-RELATED"/>
    <property type="match status" value="1"/>
</dbReference>
<evidence type="ECO:0000256" key="9">
    <source>
        <dbReference type="SAM" id="Phobius"/>
    </source>
</evidence>
<keyword evidence="3" id="KW-0813">Transport</keyword>
<feature type="transmembrane region" description="Helical" evidence="9">
    <location>
        <begin position="359"/>
        <end position="379"/>
    </location>
</feature>
<keyword evidence="8 9" id="KW-0472">Membrane</keyword>
<evidence type="ECO:0000256" key="2">
    <source>
        <dbReference type="ARBA" id="ARBA00008220"/>
    </source>
</evidence>
<dbReference type="PIRSF" id="PIRSF006060">
    <property type="entry name" value="AA_transporter"/>
    <property type="match status" value="1"/>
</dbReference>
<feature type="transmembrane region" description="Helical" evidence="9">
    <location>
        <begin position="330"/>
        <end position="353"/>
    </location>
</feature>
<dbReference type="InterPro" id="IPR004754">
    <property type="entry name" value="Amino_acid_antiprt"/>
</dbReference>
<evidence type="ECO:0000256" key="6">
    <source>
        <dbReference type="ARBA" id="ARBA00022970"/>
    </source>
</evidence>
<accession>A0ABV8CNN4</accession>
<evidence type="ECO:0000256" key="1">
    <source>
        <dbReference type="ARBA" id="ARBA00004651"/>
    </source>
</evidence>
<dbReference type="Gene3D" id="1.20.1740.10">
    <property type="entry name" value="Amino acid/polyamine transporter I"/>
    <property type="match status" value="1"/>
</dbReference>
<evidence type="ECO:0000256" key="3">
    <source>
        <dbReference type="ARBA" id="ARBA00022448"/>
    </source>
</evidence>
<dbReference type="EMBL" id="JBHSAF010000007">
    <property type="protein sequence ID" value="MFC3913588.1"/>
    <property type="molecule type" value="Genomic_DNA"/>
</dbReference>
<evidence type="ECO:0000256" key="7">
    <source>
        <dbReference type="ARBA" id="ARBA00022989"/>
    </source>
</evidence>
<dbReference type="NCBIfam" id="TIGR00905">
    <property type="entry name" value="2A0302"/>
    <property type="match status" value="1"/>
</dbReference>
<protein>
    <submittedName>
        <fullName evidence="10">Basic amino acid/polyamine antiporter</fullName>
    </submittedName>
</protein>
<dbReference type="Pfam" id="PF13520">
    <property type="entry name" value="AA_permease_2"/>
    <property type="match status" value="1"/>
</dbReference>
<feature type="transmembrane region" description="Helical" evidence="9">
    <location>
        <begin position="201"/>
        <end position="223"/>
    </location>
</feature>
<name>A0ABV8CNN4_9GAMM</name>
<feature type="transmembrane region" description="Helical" evidence="9">
    <location>
        <begin position="284"/>
        <end position="310"/>
    </location>
</feature>
<keyword evidence="11" id="KW-1185">Reference proteome</keyword>